<sequence length="118" mass="12253">MLGVKQPVGSGTRDEALGGGVEALGRGVKHLSPPCSFFPLGNTGRVHSVDLSSFFHLGPIRQPSPPTRLAAHPATSRARHPARPPCRVPRHPSAACTLATTTTTTVAAATARRCADLS</sequence>
<reference evidence="2 3" key="1">
    <citation type="submission" date="2019-05" db="EMBL/GenBank/DDBJ databases">
        <title>Another draft genome of Portunus trituberculatus and its Hox gene families provides insights of decapod evolution.</title>
        <authorList>
            <person name="Jeong J.-H."/>
            <person name="Song I."/>
            <person name="Kim S."/>
            <person name="Choi T."/>
            <person name="Kim D."/>
            <person name="Ryu S."/>
            <person name="Kim W."/>
        </authorList>
    </citation>
    <scope>NUCLEOTIDE SEQUENCE [LARGE SCALE GENOMIC DNA]</scope>
    <source>
        <tissue evidence="2">Muscle</tissue>
    </source>
</reference>
<feature type="region of interest" description="Disordered" evidence="1">
    <location>
        <begin position="60"/>
        <end position="92"/>
    </location>
</feature>
<comment type="caution">
    <text evidence="2">The sequence shown here is derived from an EMBL/GenBank/DDBJ whole genome shotgun (WGS) entry which is preliminary data.</text>
</comment>
<keyword evidence="3" id="KW-1185">Reference proteome</keyword>
<dbReference type="EMBL" id="VSRR010103688">
    <property type="protein sequence ID" value="MPC95823.1"/>
    <property type="molecule type" value="Genomic_DNA"/>
</dbReference>
<evidence type="ECO:0000313" key="3">
    <source>
        <dbReference type="Proteomes" id="UP000324222"/>
    </source>
</evidence>
<dbReference type="Proteomes" id="UP000324222">
    <property type="component" value="Unassembled WGS sequence"/>
</dbReference>
<gene>
    <name evidence="2" type="ORF">E2C01_091051</name>
</gene>
<protein>
    <submittedName>
        <fullName evidence="2">Uncharacterized protein</fullName>
    </submittedName>
</protein>
<evidence type="ECO:0000256" key="1">
    <source>
        <dbReference type="SAM" id="MobiDB-lite"/>
    </source>
</evidence>
<organism evidence="2 3">
    <name type="scientific">Portunus trituberculatus</name>
    <name type="common">Swimming crab</name>
    <name type="synonym">Neptunus trituberculatus</name>
    <dbReference type="NCBI Taxonomy" id="210409"/>
    <lineage>
        <taxon>Eukaryota</taxon>
        <taxon>Metazoa</taxon>
        <taxon>Ecdysozoa</taxon>
        <taxon>Arthropoda</taxon>
        <taxon>Crustacea</taxon>
        <taxon>Multicrustacea</taxon>
        <taxon>Malacostraca</taxon>
        <taxon>Eumalacostraca</taxon>
        <taxon>Eucarida</taxon>
        <taxon>Decapoda</taxon>
        <taxon>Pleocyemata</taxon>
        <taxon>Brachyura</taxon>
        <taxon>Eubrachyura</taxon>
        <taxon>Portunoidea</taxon>
        <taxon>Portunidae</taxon>
        <taxon>Portuninae</taxon>
        <taxon>Portunus</taxon>
    </lineage>
</organism>
<accession>A0A5B7JN11</accession>
<evidence type="ECO:0000313" key="2">
    <source>
        <dbReference type="EMBL" id="MPC95823.1"/>
    </source>
</evidence>
<name>A0A5B7JN11_PORTR</name>
<proteinExistence type="predicted"/>
<dbReference type="AlphaFoldDB" id="A0A5B7JN11"/>